<feature type="domain" description="Circularly permuted ATP-grasp type 2" evidence="2">
    <location>
        <begin position="82"/>
        <end position="458"/>
    </location>
</feature>
<protein>
    <submittedName>
        <fullName evidence="3">Uncharacterized protein</fullName>
    </submittedName>
</protein>
<dbReference type="KEGG" id="aym:YM304_17970"/>
<evidence type="ECO:0000259" key="2">
    <source>
        <dbReference type="Pfam" id="PF14403"/>
    </source>
</evidence>
<dbReference type="Gene3D" id="3.30.1490.270">
    <property type="match status" value="1"/>
</dbReference>
<dbReference type="PANTHER" id="PTHR34595">
    <property type="entry name" value="BLR5612 PROTEIN"/>
    <property type="match status" value="1"/>
</dbReference>
<evidence type="ECO:0000313" key="4">
    <source>
        <dbReference type="Proteomes" id="UP000011863"/>
    </source>
</evidence>
<dbReference type="InterPro" id="IPR051680">
    <property type="entry name" value="ATP-dep_Glu-Cys_Ligase-2"/>
</dbReference>
<dbReference type="InterPro" id="IPR007296">
    <property type="entry name" value="DUF403"/>
</dbReference>
<keyword evidence="4" id="KW-1185">Reference proteome</keyword>
<evidence type="ECO:0000313" key="3">
    <source>
        <dbReference type="EMBL" id="BAN02111.1"/>
    </source>
</evidence>
<dbReference type="InterPro" id="IPR025841">
    <property type="entry name" value="CP_ATPgrasp_2"/>
</dbReference>
<name>A0A6C7E6I6_ILUCY</name>
<dbReference type="EMBL" id="AP012057">
    <property type="protein sequence ID" value="BAN02111.1"/>
    <property type="molecule type" value="Genomic_DNA"/>
</dbReference>
<dbReference type="Pfam" id="PF14403">
    <property type="entry name" value="CP_ATPgrasp_2"/>
    <property type="match status" value="1"/>
</dbReference>
<reference evidence="3 4" key="1">
    <citation type="journal article" date="2013" name="Int. J. Syst. Evol. Microbiol.">
        <title>Ilumatobacter nonamiense sp. nov. and Ilumatobacter coccineum sp. nov., isolated from seashore sand.</title>
        <authorList>
            <person name="Matsumoto A."/>
            <person name="Kasai H."/>
            <person name="Matsuo Y."/>
            <person name="Shizuri Y."/>
            <person name="Ichikawa N."/>
            <person name="Fujita N."/>
            <person name="Omura S."/>
            <person name="Takahashi Y."/>
        </authorList>
    </citation>
    <scope>NUCLEOTIDE SEQUENCE [LARGE SCALE GENOMIC DNA]</scope>
    <source>
        <strain evidence="4">NBRC 103263 / KCTC 29153 / YM16-304</strain>
    </source>
</reference>
<sequence length="855" mass="91700">MTAFSAAAHHPFRGGHDELRSADGSIREHWAGLVEAYQRLGHGELARRQSEIQRLLEHDGVTYNAGGDEARSVRPWTLDPVPFVVPSDEWQAIERGMVQRAELLDLALADLYGERRLLRTGVIPPEMVLADPQFFRACDQISLPGGKQVVLLGTDLARAGDGRWLALGHRAQAPSGAAYAMENRRVLSRVFPQAFRQTGVERLGSFVDALRSALLAAAPVGVDDPSIVILSPGSLSETAFEHASIAAQLGCPLVQGSDFELRDGRVGLRTVGGWAPVHVILRRVDAGFCDPLALRTDSTLGVPGLVDACRAGTVSVVNTLGSGILENAGLAALMPALAEHLLGTDLLLDSVPSWWCGDPAARSHVLANLGSLVVRPLSRVSLEHSIDTRRLTGAERRRLRARIEAEPAQWVGQERITPGATPVFRDGTIEPRPTVVRSFVVAGSDSYTAMRGGLARTAAGDGEGPITARAGASSKDVWVLSSSSQPAAEFWPTAPVAAAGASTAALPARAAEHLFWLGRYAERAEGTVRLIRTVTARCDEFLDTPSGPGPASLTVLLETLTRLTGTYPGFVGDDAVALLDDPTDELFSLVVDDRRPGTVAHAVRRMFDALDVVRDQLSVDTWLVVGSLQRELERIERDADDLGAADRDDRLTNVLSQLLQGLLSLSGIANESMVRDLGWQFMDAGRRVERAIHVASLVGTSLGTQRSAPVESLVVESVLTAGESIITSRRRYRARAFVPSTIALLLADGGNPRSLRFQVDRLVDTVASISPERASGPMSSSALIGEVADLFDSTDFTRLADVDDLGRRPGLEAFSALMRSKLAGLSDAITAESFRRLHSQQTMVSPIVAEPRSSS</sequence>
<dbReference type="SUPFAM" id="SSF56059">
    <property type="entry name" value="Glutathione synthetase ATP-binding domain-like"/>
    <property type="match status" value="1"/>
</dbReference>
<accession>A0A6C7E6I6</accession>
<dbReference type="Proteomes" id="UP000011863">
    <property type="component" value="Chromosome"/>
</dbReference>
<dbReference type="OrthoDB" id="9803842at2"/>
<dbReference type="AlphaFoldDB" id="A0A6C7E6I6"/>
<feature type="domain" description="DUF403" evidence="1">
    <location>
        <begin position="506"/>
        <end position="832"/>
    </location>
</feature>
<proteinExistence type="predicted"/>
<dbReference type="Gene3D" id="3.40.50.11290">
    <property type="match status" value="1"/>
</dbReference>
<gene>
    <name evidence="3" type="ORF">YM304_17970</name>
</gene>
<evidence type="ECO:0000259" key="1">
    <source>
        <dbReference type="Pfam" id="PF04168"/>
    </source>
</evidence>
<organism evidence="3 4">
    <name type="scientific">Ilumatobacter coccineus (strain NBRC 103263 / KCTC 29153 / YM16-304)</name>
    <dbReference type="NCBI Taxonomy" id="1313172"/>
    <lineage>
        <taxon>Bacteria</taxon>
        <taxon>Bacillati</taxon>
        <taxon>Actinomycetota</taxon>
        <taxon>Acidimicrobiia</taxon>
        <taxon>Acidimicrobiales</taxon>
        <taxon>Ilumatobacteraceae</taxon>
        <taxon>Ilumatobacter</taxon>
    </lineage>
</organism>
<dbReference type="Pfam" id="PF04168">
    <property type="entry name" value="Alpha-E"/>
    <property type="match status" value="1"/>
</dbReference>
<dbReference type="RefSeq" id="WP_015441358.1">
    <property type="nucleotide sequence ID" value="NC_020520.1"/>
</dbReference>
<dbReference type="PANTHER" id="PTHR34595:SF2">
    <property type="entry name" value="BLR2978 PROTEIN"/>
    <property type="match status" value="1"/>
</dbReference>